<dbReference type="GO" id="GO:0015074">
    <property type="term" value="P:DNA integration"/>
    <property type="evidence" value="ECO:0007669"/>
    <property type="project" value="InterPro"/>
</dbReference>
<evidence type="ECO:0000313" key="6">
    <source>
        <dbReference type="Proteomes" id="UP000320244"/>
    </source>
</evidence>
<dbReference type="PANTHER" id="PTHR30349">
    <property type="entry name" value="PHAGE INTEGRASE-RELATED"/>
    <property type="match status" value="1"/>
</dbReference>
<sequence length="720" mass="79887">MTGAAGLSLVAGTDDQAAWTARVRAAVRPEFAVEPLIFAADDPAVSAGSCRVPGCGRIARGHGMCAGHHHRWAKADRPDIDEFAATTDPDWARRRPNHSCRIDACGYGVARSGLCQLHAQRWERSGRPDLTGWLASDQPPVKAPVADECAIPGCPLWPQAAGPFCHAHHNTWRANGRLDPVVFAEQFTAKRVPADQVIDLSGLPEPVRWEVAYAIQCRHDERTSRTPPDVANRVIAFLTRSDTTSLLDRDEQEWREAFIASGRRDSNGRGLLLDAYRHVSDLADGAGWDAEYPRDTWRLRRLGYPGNPTLDFITITQPWLRDLAKHWTRQRMTTGTGLEAVRRGLGALIRFAGYLQQSDITGPEQITRAVLEAYLADLAVSIDSAHRRQVHIGQLRTFLQAVRQRGWAPLNPTAALFKDDNPPRPIRGPRAVAEQVMAQLEAPTAMATWADPAKALITIILIRCGLRVGDATTLAYDCLVVDEQGGGYLRYTNHKMNREALVPIDEELHRLILDQQTRVTDESIRPPVLFPRPTKNPDQNIPLSAGTYRAALYRWLESLDLRDEHGHQVHLTPHQWRHTLGTRLINKDVPQEVVRRILDHDSSQMTAHYARLHDDTVRRHWDAARKVDITGTTIATDTAGPLADAAWAGHRIATATQALPNGYCGLPIQKACPHANACLTEAPGESRTVGPKDLISLGLTEREACWELVRSIRPSSKKPV</sequence>
<accession>A0A563DQ95</accession>
<feature type="domain" description="Tyr recombinase" evidence="4">
    <location>
        <begin position="423"/>
        <end position="622"/>
    </location>
</feature>
<evidence type="ECO:0000313" key="5">
    <source>
        <dbReference type="EMBL" id="TWP32356.1"/>
    </source>
</evidence>
<organism evidence="5 6">
    <name type="scientific">Leekyejoonella antrihumi</name>
    <dbReference type="NCBI Taxonomy" id="1660198"/>
    <lineage>
        <taxon>Bacteria</taxon>
        <taxon>Bacillati</taxon>
        <taxon>Actinomycetota</taxon>
        <taxon>Actinomycetes</taxon>
        <taxon>Micrococcales</taxon>
        <taxon>Dermacoccaceae</taxon>
        <taxon>Leekyejoonella</taxon>
    </lineage>
</organism>
<keyword evidence="3" id="KW-0233">DNA recombination</keyword>
<evidence type="ECO:0000259" key="4">
    <source>
        <dbReference type="PROSITE" id="PS51898"/>
    </source>
</evidence>
<dbReference type="EMBL" id="VCQV01000078">
    <property type="protein sequence ID" value="TWP32356.1"/>
    <property type="molecule type" value="Genomic_DNA"/>
</dbReference>
<evidence type="ECO:0000256" key="3">
    <source>
        <dbReference type="ARBA" id="ARBA00023172"/>
    </source>
</evidence>
<gene>
    <name evidence="5" type="ORF">FGL98_24325</name>
</gene>
<dbReference type="GO" id="GO:0003677">
    <property type="term" value="F:DNA binding"/>
    <property type="evidence" value="ECO:0007669"/>
    <property type="project" value="UniProtKB-KW"/>
</dbReference>
<dbReference type="RefSeq" id="WP_146321375.1">
    <property type="nucleotide sequence ID" value="NZ_VCQV01000078.1"/>
</dbReference>
<dbReference type="InterPro" id="IPR050090">
    <property type="entry name" value="Tyrosine_recombinase_XerCD"/>
</dbReference>
<dbReference type="SUPFAM" id="SSF56349">
    <property type="entry name" value="DNA breaking-rejoining enzymes"/>
    <property type="match status" value="1"/>
</dbReference>
<dbReference type="AlphaFoldDB" id="A0A563DQ95"/>
<dbReference type="GO" id="GO:0006310">
    <property type="term" value="P:DNA recombination"/>
    <property type="evidence" value="ECO:0007669"/>
    <property type="project" value="UniProtKB-KW"/>
</dbReference>
<reference evidence="5 6" key="2">
    <citation type="submission" date="2019-08" db="EMBL/GenBank/DDBJ databases">
        <title>Jejuicoccus antrihumi gen. nov., sp. nov., a new member of the family Dermacoccaceae isolated from a cave.</title>
        <authorList>
            <person name="Schumann P."/>
            <person name="Kim I.S."/>
        </authorList>
    </citation>
    <scope>NUCLEOTIDE SEQUENCE [LARGE SCALE GENOMIC DNA]</scope>
    <source>
        <strain evidence="5 6">C5-26</strain>
    </source>
</reference>
<reference evidence="5 6" key="1">
    <citation type="submission" date="2019-05" db="EMBL/GenBank/DDBJ databases">
        <authorList>
            <person name="Lee S.D."/>
        </authorList>
    </citation>
    <scope>NUCLEOTIDE SEQUENCE [LARGE SCALE GENOMIC DNA]</scope>
    <source>
        <strain evidence="5 6">C5-26</strain>
    </source>
</reference>
<dbReference type="InterPro" id="IPR013762">
    <property type="entry name" value="Integrase-like_cat_sf"/>
</dbReference>
<dbReference type="Gene3D" id="1.10.443.10">
    <property type="entry name" value="Intergrase catalytic core"/>
    <property type="match status" value="1"/>
</dbReference>
<protein>
    <submittedName>
        <fullName evidence="5">Phage integrase family protein</fullName>
    </submittedName>
</protein>
<dbReference type="CDD" id="cd00397">
    <property type="entry name" value="DNA_BRE_C"/>
    <property type="match status" value="1"/>
</dbReference>
<dbReference type="OrthoDB" id="8421690at2"/>
<comment type="caution">
    <text evidence="5">The sequence shown here is derived from an EMBL/GenBank/DDBJ whole genome shotgun (WGS) entry which is preliminary data.</text>
</comment>
<comment type="similarity">
    <text evidence="1">Belongs to the 'phage' integrase family.</text>
</comment>
<evidence type="ECO:0000256" key="2">
    <source>
        <dbReference type="ARBA" id="ARBA00023125"/>
    </source>
</evidence>
<dbReference type="PROSITE" id="PS51898">
    <property type="entry name" value="TYR_RECOMBINASE"/>
    <property type="match status" value="1"/>
</dbReference>
<dbReference type="PANTHER" id="PTHR30349:SF41">
    <property type="entry name" value="INTEGRASE_RECOMBINASE PROTEIN MJ0367-RELATED"/>
    <property type="match status" value="1"/>
</dbReference>
<proteinExistence type="inferred from homology"/>
<name>A0A563DQ95_9MICO</name>
<dbReference type="InterPro" id="IPR011010">
    <property type="entry name" value="DNA_brk_join_enz"/>
</dbReference>
<keyword evidence="6" id="KW-1185">Reference proteome</keyword>
<evidence type="ECO:0000256" key="1">
    <source>
        <dbReference type="ARBA" id="ARBA00008857"/>
    </source>
</evidence>
<dbReference type="Pfam" id="PF00589">
    <property type="entry name" value="Phage_integrase"/>
    <property type="match status" value="1"/>
</dbReference>
<dbReference type="Proteomes" id="UP000320244">
    <property type="component" value="Unassembled WGS sequence"/>
</dbReference>
<feature type="non-terminal residue" evidence="5">
    <location>
        <position position="720"/>
    </location>
</feature>
<dbReference type="InterPro" id="IPR002104">
    <property type="entry name" value="Integrase_catalytic"/>
</dbReference>
<keyword evidence="2" id="KW-0238">DNA-binding</keyword>